<reference evidence="1" key="1">
    <citation type="submission" date="2015-12" db="EMBL/GenBank/DDBJ databases">
        <title>De novo transcriptome assembly of four potential Pierce s Disease insect vectors from Arizona vineyards.</title>
        <authorList>
            <person name="Tassone E.E."/>
        </authorList>
    </citation>
    <scope>NUCLEOTIDE SEQUENCE</scope>
</reference>
<organism evidence="1">
    <name type="scientific">Clastoptera arizonana</name>
    <name type="common">Arizona spittle bug</name>
    <dbReference type="NCBI Taxonomy" id="38151"/>
    <lineage>
        <taxon>Eukaryota</taxon>
        <taxon>Metazoa</taxon>
        <taxon>Ecdysozoa</taxon>
        <taxon>Arthropoda</taxon>
        <taxon>Hexapoda</taxon>
        <taxon>Insecta</taxon>
        <taxon>Pterygota</taxon>
        <taxon>Neoptera</taxon>
        <taxon>Paraneoptera</taxon>
        <taxon>Hemiptera</taxon>
        <taxon>Auchenorrhyncha</taxon>
        <taxon>Cercopoidea</taxon>
        <taxon>Clastopteridae</taxon>
        <taxon>Clastoptera</taxon>
    </lineage>
</organism>
<accession>A0A1B6DLF9</accession>
<dbReference type="EMBL" id="GEDC01010787">
    <property type="protein sequence ID" value="JAS26511.1"/>
    <property type="molecule type" value="Transcribed_RNA"/>
</dbReference>
<feature type="non-terminal residue" evidence="1">
    <location>
        <position position="1"/>
    </location>
</feature>
<sequence length="215" mass="24433">TKASLSQIDHLLFVTDTNLALSCLCGDYQPQYLPVEIRSWTGFKLIYSVAHYSWTTKGFSFLADHNFINDNICGHQIRTHHSGSIVMRNLTETGSLNHYFYQRCTWLLDSNVERQLNITIASNHNRPCAAWNITLHEYSEKPPDKVGAHLHTFCPRDKHMSYSFPFKLNLVIIKLTAMTEVPPVFHLKWTSQIVRANTRIAGTPTPGTSSLSNGL</sequence>
<proteinExistence type="predicted"/>
<protein>
    <recommendedName>
        <fullName evidence="2">CUB domain-containing protein</fullName>
    </recommendedName>
</protein>
<gene>
    <name evidence="1" type="ORF">g.2004</name>
</gene>
<name>A0A1B6DLF9_9HEMI</name>
<dbReference type="AlphaFoldDB" id="A0A1B6DLF9"/>
<evidence type="ECO:0000313" key="1">
    <source>
        <dbReference type="EMBL" id="JAS26511.1"/>
    </source>
</evidence>
<evidence type="ECO:0008006" key="2">
    <source>
        <dbReference type="Google" id="ProtNLM"/>
    </source>
</evidence>
<feature type="non-terminal residue" evidence="1">
    <location>
        <position position="215"/>
    </location>
</feature>